<evidence type="ECO:0000256" key="3">
    <source>
        <dbReference type="ARBA" id="ARBA00022475"/>
    </source>
</evidence>
<evidence type="ECO:0000313" key="10">
    <source>
        <dbReference type="Proteomes" id="UP000198806"/>
    </source>
</evidence>
<dbReference type="GO" id="GO:0005886">
    <property type="term" value="C:plasma membrane"/>
    <property type="evidence" value="ECO:0007669"/>
    <property type="project" value="UniProtKB-SubCell"/>
</dbReference>
<dbReference type="PANTHER" id="PTHR42709:SF6">
    <property type="entry name" value="UNDECAPRENYL PHOSPHATE TRANSPORTER A"/>
    <property type="match status" value="1"/>
</dbReference>
<name>A0A1I5IW93_9FIRM</name>
<evidence type="ECO:0000313" key="9">
    <source>
        <dbReference type="EMBL" id="SFO64401.1"/>
    </source>
</evidence>
<evidence type="ECO:0000256" key="1">
    <source>
        <dbReference type="ARBA" id="ARBA00004651"/>
    </source>
</evidence>
<evidence type="ECO:0000256" key="7">
    <source>
        <dbReference type="SAM" id="Phobius"/>
    </source>
</evidence>
<keyword evidence="5 7" id="KW-1133">Transmembrane helix</keyword>
<dbReference type="Pfam" id="PF09335">
    <property type="entry name" value="VTT_dom"/>
    <property type="match status" value="1"/>
</dbReference>
<reference evidence="9 10" key="1">
    <citation type="submission" date="2016-10" db="EMBL/GenBank/DDBJ databases">
        <authorList>
            <person name="de Groot N.N."/>
        </authorList>
    </citation>
    <scope>NUCLEOTIDE SEQUENCE [LARGE SCALE GENOMIC DNA]</scope>
    <source>
        <strain evidence="9 10">DSM 1283</strain>
    </source>
</reference>
<dbReference type="PANTHER" id="PTHR42709">
    <property type="entry name" value="ALKALINE PHOSPHATASE LIKE PROTEIN"/>
    <property type="match status" value="1"/>
</dbReference>
<keyword evidence="6 7" id="KW-0472">Membrane</keyword>
<evidence type="ECO:0000256" key="4">
    <source>
        <dbReference type="ARBA" id="ARBA00022692"/>
    </source>
</evidence>
<dbReference type="RefSeq" id="WP_170848085.1">
    <property type="nucleotide sequence ID" value="NZ_BAABFM010000032.1"/>
</dbReference>
<feature type="transmembrane region" description="Helical" evidence="7">
    <location>
        <begin position="47"/>
        <end position="71"/>
    </location>
</feature>
<feature type="transmembrane region" description="Helical" evidence="7">
    <location>
        <begin position="169"/>
        <end position="188"/>
    </location>
</feature>
<feature type="transmembrane region" description="Helical" evidence="7">
    <location>
        <begin position="133"/>
        <end position="157"/>
    </location>
</feature>
<evidence type="ECO:0000256" key="6">
    <source>
        <dbReference type="ARBA" id="ARBA00023136"/>
    </source>
</evidence>
<keyword evidence="4 7" id="KW-0812">Transmembrane</keyword>
<gene>
    <name evidence="9" type="ORF">SAMN04489757_1549</name>
</gene>
<organism evidence="9 10">
    <name type="scientific">Anaerocolumna aminovalerica</name>
    <dbReference type="NCBI Taxonomy" id="1527"/>
    <lineage>
        <taxon>Bacteria</taxon>
        <taxon>Bacillati</taxon>
        <taxon>Bacillota</taxon>
        <taxon>Clostridia</taxon>
        <taxon>Lachnospirales</taxon>
        <taxon>Lachnospiraceae</taxon>
        <taxon>Anaerocolumna</taxon>
    </lineage>
</organism>
<dbReference type="EMBL" id="FOWD01000054">
    <property type="protein sequence ID" value="SFO64401.1"/>
    <property type="molecule type" value="Genomic_DNA"/>
</dbReference>
<feature type="transmembrane region" description="Helical" evidence="7">
    <location>
        <begin position="12"/>
        <end position="35"/>
    </location>
</feature>
<protein>
    <submittedName>
        <fullName evidence="9">Membrane protein DedA, SNARE-associated domain</fullName>
    </submittedName>
</protein>
<evidence type="ECO:0000256" key="2">
    <source>
        <dbReference type="ARBA" id="ARBA00010792"/>
    </source>
</evidence>
<comment type="similarity">
    <text evidence="2">Belongs to the DedA family.</text>
</comment>
<dbReference type="InterPro" id="IPR032816">
    <property type="entry name" value="VTT_dom"/>
</dbReference>
<keyword evidence="10" id="KW-1185">Reference proteome</keyword>
<evidence type="ECO:0000256" key="5">
    <source>
        <dbReference type="ARBA" id="ARBA00022989"/>
    </source>
</evidence>
<evidence type="ECO:0000259" key="8">
    <source>
        <dbReference type="Pfam" id="PF09335"/>
    </source>
</evidence>
<keyword evidence="3" id="KW-1003">Cell membrane</keyword>
<sequence length="203" mass="22527">MNYFTNLIFKHGIWAMFFIILIEYACFPISSEIVLPFSGAIASLQHINYFVILPVSVIAGLLGTSFCYTVGRVGGGALIDRLVKKFPKAGNGIQSSQEKFIKYGGFAVCIGRLIPLCRTYIAFIAGAAKQNPITFLICSFFGITVWNAVLIGLGFILHDKWSLVSTYYARYKDIILPLTVLIVLTIIVRARKKKSPEAETETK</sequence>
<feature type="domain" description="VTT" evidence="8">
    <location>
        <begin position="31"/>
        <end position="154"/>
    </location>
</feature>
<proteinExistence type="inferred from homology"/>
<accession>A0A1I5IW93</accession>
<dbReference type="AlphaFoldDB" id="A0A1I5IW93"/>
<dbReference type="STRING" id="1527.SAMN04489757_1549"/>
<comment type="subcellular location">
    <subcellularLocation>
        <location evidence="1">Cell membrane</location>
        <topology evidence="1">Multi-pass membrane protein</topology>
    </subcellularLocation>
</comment>
<dbReference type="InterPro" id="IPR051311">
    <property type="entry name" value="DedA_domain"/>
</dbReference>
<dbReference type="Proteomes" id="UP000198806">
    <property type="component" value="Unassembled WGS sequence"/>
</dbReference>